<dbReference type="Proteomes" id="UP000188298">
    <property type="component" value="Chromosome"/>
</dbReference>
<name>A0A1Q2LIX8_9HELI</name>
<dbReference type="PANTHER" id="PTHR30353">
    <property type="entry name" value="INNER MEMBRANE PROTEIN DEDA-RELATED"/>
    <property type="match status" value="1"/>
</dbReference>
<evidence type="ECO:0000313" key="9">
    <source>
        <dbReference type="EMBL" id="AQQ60396.1"/>
    </source>
</evidence>
<evidence type="ECO:0000313" key="10">
    <source>
        <dbReference type="EMBL" id="TLE05969.1"/>
    </source>
</evidence>
<evidence type="ECO:0000256" key="3">
    <source>
        <dbReference type="ARBA" id="ARBA00022475"/>
    </source>
</evidence>
<dbReference type="Pfam" id="PF09335">
    <property type="entry name" value="VTT_dom"/>
    <property type="match status" value="1"/>
</dbReference>
<protein>
    <submittedName>
        <fullName evidence="10">DedA family protein</fullName>
    </submittedName>
    <submittedName>
        <fullName evidence="9">Membrane protein</fullName>
    </submittedName>
</protein>
<dbReference type="KEGG" id="hbl:XJ32_10175"/>
<dbReference type="AlphaFoldDB" id="A0A1Q2LIX8"/>
<comment type="similarity">
    <text evidence="2 7">Belongs to the DedA family.</text>
</comment>
<feature type="transmembrane region" description="Helical" evidence="7">
    <location>
        <begin position="50"/>
        <end position="74"/>
    </location>
</feature>
<dbReference type="EMBL" id="CP019645">
    <property type="protein sequence ID" value="AQQ60396.1"/>
    <property type="molecule type" value="Genomic_DNA"/>
</dbReference>
<evidence type="ECO:0000313" key="11">
    <source>
        <dbReference type="Proteomes" id="UP000029870"/>
    </source>
</evidence>
<evidence type="ECO:0000256" key="4">
    <source>
        <dbReference type="ARBA" id="ARBA00022692"/>
    </source>
</evidence>
<dbReference type="InterPro" id="IPR032818">
    <property type="entry name" value="DedA-like"/>
</dbReference>
<reference evidence="10" key="3">
    <citation type="submission" date="2018-04" db="EMBL/GenBank/DDBJ databases">
        <authorList>
            <person name="Sheh A."/>
            <person name="Shen Z."/>
            <person name="Mannion A.J."/>
            <person name="Fox J.G."/>
        </authorList>
    </citation>
    <scope>NUCLEOTIDE SEQUENCE</scope>
    <source>
        <strain evidence="10">Missouri</strain>
    </source>
</reference>
<gene>
    <name evidence="10" type="ORF">LS77_001880</name>
    <name evidence="9" type="ORF">XJ32_10175</name>
</gene>
<proteinExistence type="inferred from homology"/>
<dbReference type="PANTHER" id="PTHR30353:SF15">
    <property type="entry name" value="INNER MEMBRANE PROTEIN YABI"/>
    <property type="match status" value="1"/>
</dbReference>
<organism evidence="9 12">
    <name type="scientific">Helicobacter bilis</name>
    <dbReference type="NCBI Taxonomy" id="37372"/>
    <lineage>
        <taxon>Bacteria</taxon>
        <taxon>Pseudomonadati</taxon>
        <taxon>Campylobacterota</taxon>
        <taxon>Epsilonproteobacteria</taxon>
        <taxon>Campylobacterales</taxon>
        <taxon>Helicobacteraceae</taxon>
        <taxon>Helicobacter</taxon>
    </lineage>
</organism>
<dbReference type="Proteomes" id="UP000029870">
    <property type="component" value="Unassembled WGS sequence"/>
</dbReference>
<feature type="domain" description="VTT" evidence="8">
    <location>
        <begin position="67"/>
        <end position="180"/>
    </location>
</feature>
<feature type="transmembrane region" description="Helical" evidence="7">
    <location>
        <begin position="81"/>
        <end position="102"/>
    </location>
</feature>
<evidence type="ECO:0000256" key="2">
    <source>
        <dbReference type="ARBA" id="ARBA00010792"/>
    </source>
</evidence>
<dbReference type="GeneID" id="60657155"/>
<keyword evidence="4 7" id="KW-0812">Transmembrane</keyword>
<dbReference type="RefSeq" id="WP_004088026.1">
    <property type="nucleotide sequence ID" value="NZ_CABKOK010000009.1"/>
</dbReference>
<reference evidence="10 11" key="1">
    <citation type="journal article" date="2014" name="Genome Announc.">
        <title>Draft genome sequences of eight enterohepatic helicobacter species isolated from both laboratory and wild rodents.</title>
        <authorList>
            <person name="Sheh A."/>
            <person name="Shen Z."/>
            <person name="Fox J.G."/>
        </authorList>
    </citation>
    <scope>NUCLEOTIDE SEQUENCE [LARGE SCALE GENOMIC DNA]</scope>
    <source>
        <strain evidence="10 11">Missouri</strain>
    </source>
</reference>
<feature type="transmembrane region" description="Helical" evidence="7">
    <location>
        <begin position="12"/>
        <end position="30"/>
    </location>
</feature>
<evidence type="ECO:0000259" key="8">
    <source>
        <dbReference type="Pfam" id="PF09335"/>
    </source>
</evidence>
<evidence type="ECO:0000256" key="6">
    <source>
        <dbReference type="ARBA" id="ARBA00023136"/>
    </source>
</evidence>
<keyword evidence="3 7" id="KW-1003">Cell membrane</keyword>
<keyword evidence="5 7" id="KW-1133">Transmembrane helix</keyword>
<feature type="transmembrane region" description="Helical" evidence="7">
    <location>
        <begin position="204"/>
        <end position="224"/>
    </location>
</feature>
<reference evidence="9 12" key="2">
    <citation type="submission" date="2017-02" db="EMBL/GenBank/DDBJ databases">
        <title>Whole genome sequencing of Helicobacter bilis strain AAQJH.</title>
        <authorList>
            <person name="Conlan S."/>
            <person name="Thomas P.J."/>
            <person name="Mullikin J."/>
            <person name="Palmore T.N."/>
            <person name="Frank K.M."/>
            <person name="Segre J.A."/>
        </authorList>
    </citation>
    <scope>NUCLEOTIDE SEQUENCE [LARGE SCALE GENOMIC DNA]</scope>
    <source>
        <strain evidence="9 12">AAQJH</strain>
    </source>
</reference>
<comment type="subcellular location">
    <subcellularLocation>
        <location evidence="1 7">Cell membrane</location>
        <topology evidence="1 7">Multi-pass membrane protein</topology>
    </subcellularLocation>
</comment>
<feature type="transmembrane region" description="Helical" evidence="7">
    <location>
        <begin position="161"/>
        <end position="184"/>
    </location>
</feature>
<keyword evidence="6 7" id="KW-0472">Membrane</keyword>
<dbReference type="InterPro" id="IPR032816">
    <property type="entry name" value="VTT_dom"/>
</dbReference>
<evidence type="ECO:0000256" key="7">
    <source>
        <dbReference type="RuleBase" id="RU367016"/>
    </source>
</evidence>
<dbReference type="EMBL" id="JRPH02000004">
    <property type="protein sequence ID" value="TLE05969.1"/>
    <property type="molecule type" value="Genomic_DNA"/>
</dbReference>
<evidence type="ECO:0000256" key="5">
    <source>
        <dbReference type="ARBA" id="ARBA00022989"/>
    </source>
</evidence>
<evidence type="ECO:0000256" key="1">
    <source>
        <dbReference type="ARBA" id="ARBA00004651"/>
    </source>
</evidence>
<sequence length="233" mass="27093">MEKIKQNLKSIIVGSIVIIIAISLFLYVKNSNFSFEESIKSLWENHVQDWGYVILFCWSILEGEWGLLLAGIAAHQGHLDVYWCIFIAGLGGFTGDQIYFYIGRLRKEYVHKKFRSQRRKFALASRLMQKYGWPIIFVQRYMYGLRTIIPISIGLTRYSALKFALINLISAWAWAAITIVPAWYFGAEILDIITSVFAKIKENLLLFAILLAIIVGFIATFIWWRKKHTKEKR</sequence>
<evidence type="ECO:0000313" key="12">
    <source>
        <dbReference type="Proteomes" id="UP000188298"/>
    </source>
</evidence>
<dbReference type="GO" id="GO:0005886">
    <property type="term" value="C:plasma membrane"/>
    <property type="evidence" value="ECO:0007669"/>
    <property type="project" value="UniProtKB-SubCell"/>
</dbReference>
<accession>A0A1Q2LIX8</accession>